<dbReference type="OrthoDB" id="9828278at2"/>
<proteinExistence type="predicted"/>
<evidence type="ECO:0000313" key="1">
    <source>
        <dbReference type="EMBL" id="QDL37314.1"/>
    </source>
</evidence>
<keyword evidence="2" id="KW-1185">Reference proteome</keyword>
<accession>A0A515DA91</accession>
<dbReference type="RefSeq" id="WP_142818483.1">
    <property type="nucleotide sequence ID" value="NZ_CP035503.1"/>
</dbReference>
<gene>
    <name evidence="1" type="ORF">EUB48_08515</name>
</gene>
<organism evidence="1 2">
    <name type="scientific">Rhodoferax sediminis</name>
    <dbReference type="NCBI Taxonomy" id="2509614"/>
    <lineage>
        <taxon>Bacteria</taxon>
        <taxon>Pseudomonadati</taxon>
        <taxon>Pseudomonadota</taxon>
        <taxon>Betaproteobacteria</taxon>
        <taxon>Burkholderiales</taxon>
        <taxon>Comamonadaceae</taxon>
        <taxon>Rhodoferax</taxon>
    </lineage>
</organism>
<dbReference type="Proteomes" id="UP000316798">
    <property type="component" value="Chromosome"/>
</dbReference>
<dbReference type="AlphaFoldDB" id="A0A515DA91"/>
<sequence length="122" mass="13477">MHASQVRARRAPLATHRGHLLRQAALRPVLVELEDGVCDMRLRITEDQFSYGVMAQFGAPSTDAFEVELEGNQILITMTQLVRDDPPQSQVALTFPHAIDALASCGECAEGLLHLSLRKEMP</sequence>
<dbReference type="KEGG" id="rhf:EUB48_08515"/>
<name>A0A515DA91_9BURK</name>
<reference evidence="1 2" key="1">
    <citation type="submission" date="2019-01" db="EMBL/GenBank/DDBJ databases">
        <title>Genomic insights into a novel species Rhodoferax sp.</title>
        <authorList>
            <person name="Jin L."/>
        </authorList>
    </citation>
    <scope>NUCLEOTIDE SEQUENCE [LARGE SCALE GENOMIC DNA]</scope>
    <source>
        <strain evidence="1 2">CHu59-6-5</strain>
    </source>
</reference>
<evidence type="ECO:0000313" key="2">
    <source>
        <dbReference type="Proteomes" id="UP000316798"/>
    </source>
</evidence>
<evidence type="ECO:0008006" key="3">
    <source>
        <dbReference type="Google" id="ProtNLM"/>
    </source>
</evidence>
<protein>
    <recommendedName>
        <fullName evidence="3">Hsp20/alpha crystallin family protein</fullName>
    </recommendedName>
</protein>
<dbReference type="EMBL" id="CP035503">
    <property type="protein sequence ID" value="QDL37314.1"/>
    <property type="molecule type" value="Genomic_DNA"/>
</dbReference>